<evidence type="ECO:0000256" key="4">
    <source>
        <dbReference type="HAMAP-Rule" id="MF_00080"/>
    </source>
</evidence>
<evidence type="ECO:0000313" key="10">
    <source>
        <dbReference type="Proteomes" id="UP000831151"/>
    </source>
</evidence>
<comment type="function">
    <text evidence="4 6">IF-3 binds to the 30S ribosomal subunit and shifts the equilibrium between 70S ribosomes and their 50S and 30S subunits in favor of the free subunits, thus enhancing the availability of 30S subunits on which protein synthesis initiation begins.</text>
</comment>
<proteinExistence type="inferred from homology"/>
<dbReference type="GO" id="GO:0005829">
    <property type="term" value="C:cytosol"/>
    <property type="evidence" value="ECO:0007669"/>
    <property type="project" value="TreeGrafter"/>
</dbReference>
<organism evidence="9 10">
    <name type="scientific">Fenollaria massiliensis</name>
    <dbReference type="NCBI Taxonomy" id="938288"/>
    <lineage>
        <taxon>Bacteria</taxon>
        <taxon>Bacillati</taxon>
        <taxon>Bacillota</taxon>
        <taxon>Clostridia</taxon>
        <taxon>Eubacteriales</taxon>
        <taxon>Fenollaria</taxon>
    </lineage>
</organism>
<comment type="subunit">
    <text evidence="4 6">Monomer.</text>
</comment>
<dbReference type="AlphaFoldDB" id="A0A9E7IXS6"/>
<keyword evidence="4" id="KW-0963">Cytoplasm</keyword>
<evidence type="ECO:0000313" key="9">
    <source>
        <dbReference type="EMBL" id="UQK59861.1"/>
    </source>
</evidence>
<evidence type="ECO:0000256" key="3">
    <source>
        <dbReference type="ARBA" id="ARBA00022917"/>
    </source>
</evidence>
<dbReference type="InterPro" id="IPR019814">
    <property type="entry name" value="Translation_initiation_fac_3_N"/>
</dbReference>
<dbReference type="GO" id="GO:0003743">
    <property type="term" value="F:translation initiation factor activity"/>
    <property type="evidence" value="ECO:0007669"/>
    <property type="project" value="UniProtKB-UniRule"/>
</dbReference>
<dbReference type="InterPro" id="IPR019813">
    <property type="entry name" value="Translation_initiation_fac3_CS"/>
</dbReference>
<comment type="subcellular location">
    <subcellularLocation>
        <location evidence="4 6">Cytoplasm</location>
    </subcellularLocation>
</comment>
<dbReference type="SUPFAM" id="SSF54364">
    <property type="entry name" value="Translation initiation factor IF3, N-terminal domain"/>
    <property type="match status" value="1"/>
</dbReference>
<dbReference type="InterPro" id="IPR019815">
    <property type="entry name" value="Translation_initiation_fac_3_C"/>
</dbReference>
<evidence type="ECO:0000256" key="6">
    <source>
        <dbReference type="RuleBase" id="RU000646"/>
    </source>
</evidence>
<keyword evidence="3 4" id="KW-0648">Protein biosynthesis</keyword>
<dbReference type="Proteomes" id="UP000831151">
    <property type="component" value="Chromosome"/>
</dbReference>
<gene>
    <name evidence="4 9" type="primary">infC</name>
    <name evidence="9" type="ORF">M1R53_02300</name>
</gene>
<comment type="similarity">
    <text evidence="1 4 6">Belongs to the IF-3 family.</text>
</comment>
<dbReference type="Pfam" id="PF05198">
    <property type="entry name" value="IF3_N"/>
    <property type="match status" value="1"/>
</dbReference>
<dbReference type="HAMAP" id="MF_00080">
    <property type="entry name" value="IF_3"/>
    <property type="match status" value="1"/>
</dbReference>
<sequence>MKELLINEEIRNPKIRLIGEDGTQYGIVDNSKALEIAEAAKLDLVMVSPNADPVVCKVMDYGKYRYELQKKNKEAKKKQKVINIKEIRMTPNIEEHDLNVKVRTTQKFIQNGDKVKVSVRFRGREMGHTELGKEVLDQFLELLGPEAMVEKAPKLEGRNMSMTVIQNNKN</sequence>
<dbReference type="Gene3D" id="3.30.110.10">
    <property type="entry name" value="Translation initiation factor 3 (IF-3), C-terminal domain"/>
    <property type="match status" value="1"/>
</dbReference>
<evidence type="ECO:0000259" key="7">
    <source>
        <dbReference type="Pfam" id="PF00707"/>
    </source>
</evidence>
<dbReference type="GO" id="GO:0016020">
    <property type="term" value="C:membrane"/>
    <property type="evidence" value="ECO:0007669"/>
    <property type="project" value="TreeGrafter"/>
</dbReference>
<evidence type="ECO:0000259" key="8">
    <source>
        <dbReference type="Pfam" id="PF05198"/>
    </source>
</evidence>
<dbReference type="KEGG" id="fms:M1R53_02300"/>
<reference evidence="9" key="1">
    <citation type="submission" date="2022-04" db="EMBL/GenBank/DDBJ databases">
        <title>Complete genome sequences of Ezakiella coagulans and Fenollaria massiliensis.</title>
        <authorList>
            <person name="France M.T."/>
            <person name="Clifford J."/>
            <person name="Narina S."/>
            <person name="Rutt L."/>
            <person name="Ravel J."/>
        </authorList>
    </citation>
    <scope>NUCLEOTIDE SEQUENCE</scope>
    <source>
        <strain evidence="9">C0061C2</strain>
    </source>
</reference>
<feature type="domain" description="Translation initiation factor 3 N-terminal" evidence="8">
    <location>
        <begin position="6"/>
        <end position="75"/>
    </location>
</feature>
<dbReference type="PANTHER" id="PTHR10938:SF0">
    <property type="entry name" value="TRANSLATION INITIATION FACTOR IF-3, MITOCHONDRIAL"/>
    <property type="match status" value="1"/>
</dbReference>
<dbReference type="InterPro" id="IPR036788">
    <property type="entry name" value="T_IF-3_C_sf"/>
</dbReference>
<dbReference type="PANTHER" id="PTHR10938">
    <property type="entry name" value="TRANSLATION INITIATION FACTOR IF-3"/>
    <property type="match status" value="1"/>
</dbReference>
<evidence type="ECO:0000256" key="1">
    <source>
        <dbReference type="ARBA" id="ARBA00005439"/>
    </source>
</evidence>
<name>A0A9E7IXS6_9FIRM</name>
<protein>
    <recommendedName>
        <fullName evidence="4 5">Translation initiation factor IF-3</fullName>
    </recommendedName>
</protein>
<dbReference type="Pfam" id="PF00707">
    <property type="entry name" value="IF3_C"/>
    <property type="match status" value="1"/>
</dbReference>
<keyword evidence="10" id="KW-1185">Reference proteome</keyword>
<dbReference type="GO" id="GO:0032790">
    <property type="term" value="P:ribosome disassembly"/>
    <property type="evidence" value="ECO:0007669"/>
    <property type="project" value="TreeGrafter"/>
</dbReference>
<dbReference type="EMBL" id="CP096649">
    <property type="protein sequence ID" value="UQK59861.1"/>
    <property type="molecule type" value="Genomic_DNA"/>
</dbReference>
<dbReference type="RefSeq" id="WP_026880720.1">
    <property type="nucleotide sequence ID" value="NZ_CP096649.1"/>
</dbReference>
<evidence type="ECO:0000256" key="5">
    <source>
        <dbReference type="NCBIfam" id="TIGR00168"/>
    </source>
</evidence>
<dbReference type="FunFam" id="3.30.110.10:FF:000001">
    <property type="entry name" value="Translation initiation factor IF-3"/>
    <property type="match status" value="1"/>
</dbReference>
<keyword evidence="2 4" id="KW-0396">Initiation factor</keyword>
<dbReference type="GO" id="GO:0043022">
    <property type="term" value="F:ribosome binding"/>
    <property type="evidence" value="ECO:0007669"/>
    <property type="project" value="UniProtKB-ARBA"/>
</dbReference>
<dbReference type="InterPro" id="IPR001288">
    <property type="entry name" value="Translation_initiation_fac_3"/>
</dbReference>
<dbReference type="PROSITE" id="PS00938">
    <property type="entry name" value="IF3"/>
    <property type="match status" value="1"/>
</dbReference>
<accession>A0A9E7IXS6</accession>
<dbReference type="NCBIfam" id="TIGR00168">
    <property type="entry name" value="infC"/>
    <property type="match status" value="1"/>
</dbReference>
<dbReference type="InterPro" id="IPR036787">
    <property type="entry name" value="T_IF-3_N_sf"/>
</dbReference>
<dbReference type="Gene3D" id="3.10.20.80">
    <property type="entry name" value="Translation initiation factor 3 (IF-3), N-terminal domain"/>
    <property type="match status" value="1"/>
</dbReference>
<dbReference type="FunFam" id="3.10.20.80:FF:000001">
    <property type="entry name" value="Translation initiation factor IF-3"/>
    <property type="match status" value="1"/>
</dbReference>
<dbReference type="SUPFAM" id="SSF55200">
    <property type="entry name" value="Translation initiation factor IF3, C-terminal domain"/>
    <property type="match status" value="1"/>
</dbReference>
<feature type="domain" description="Translation initiation factor 3 C-terminal" evidence="7">
    <location>
        <begin position="82"/>
        <end position="164"/>
    </location>
</feature>
<evidence type="ECO:0000256" key="2">
    <source>
        <dbReference type="ARBA" id="ARBA00022540"/>
    </source>
</evidence>